<dbReference type="WBParaSite" id="scf7180000422285.g8704">
    <property type="protein sequence ID" value="scf7180000422285.g8704"/>
    <property type="gene ID" value="scf7180000422285.g8704"/>
</dbReference>
<dbReference type="AlphaFoldDB" id="A0A915P0K1"/>
<organism evidence="1 2">
    <name type="scientific">Meloidogyne floridensis</name>
    <dbReference type="NCBI Taxonomy" id="298350"/>
    <lineage>
        <taxon>Eukaryota</taxon>
        <taxon>Metazoa</taxon>
        <taxon>Ecdysozoa</taxon>
        <taxon>Nematoda</taxon>
        <taxon>Chromadorea</taxon>
        <taxon>Rhabditida</taxon>
        <taxon>Tylenchina</taxon>
        <taxon>Tylenchomorpha</taxon>
        <taxon>Tylenchoidea</taxon>
        <taxon>Meloidogynidae</taxon>
        <taxon>Meloidogyninae</taxon>
        <taxon>Meloidogyne</taxon>
    </lineage>
</organism>
<name>A0A915P0K1_9BILA</name>
<sequence length="263" mass="29895">MWSKLTICYESKLDPYILDDVTDDRIKYENIFGIINKTTNLLEHPSKENATISILKIQLGKNDTMFATLTDINEKEWEYVASTKFLISNMFGTKDKEKEKTLQRITEGNEALSLLGLDMDLWNEGSTILDTMEVPESWNSANLTLCYLAKLGENIKNNPKSDFAKSCSNKGPGRHGIEFRVFATRVGFQIFKKEGRYRITYRVDVIIGFNLEEIIATLLSISIGNSENKFAVFIDELNDVVYDYSKAVLATLGEGNIKEILNK</sequence>
<protein>
    <submittedName>
        <fullName evidence="2">Uncharacterized protein</fullName>
    </submittedName>
</protein>
<accession>A0A915P0K1</accession>
<dbReference type="Proteomes" id="UP000887560">
    <property type="component" value="Unplaced"/>
</dbReference>
<evidence type="ECO:0000313" key="2">
    <source>
        <dbReference type="WBParaSite" id="scf7180000422285.g8704"/>
    </source>
</evidence>
<proteinExistence type="predicted"/>
<evidence type="ECO:0000313" key="1">
    <source>
        <dbReference type="Proteomes" id="UP000887560"/>
    </source>
</evidence>
<reference evidence="2" key="1">
    <citation type="submission" date="2022-11" db="UniProtKB">
        <authorList>
            <consortium name="WormBaseParasite"/>
        </authorList>
    </citation>
    <scope>IDENTIFICATION</scope>
</reference>
<keyword evidence="1" id="KW-1185">Reference proteome</keyword>